<dbReference type="Proteomes" id="UP001466933">
    <property type="component" value="Unassembled WGS sequence"/>
</dbReference>
<comment type="caution">
    <text evidence="3">The sequence shown here is derived from an EMBL/GenBank/DDBJ whole genome shotgun (WGS) entry which is preliminary data.</text>
</comment>
<keyword evidence="2" id="KW-1133">Transmembrane helix</keyword>
<evidence type="ECO:0000256" key="1">
    <source>
        <dbReference type="SAM" id="MobiDB-lite"/>
    </source>
</evidence>
<feature type="transmembrane region" description="Helical" evidence="2">
    <location>
        <begin position="30"/>
        <end position="53"/>
    </location>
</feature>
<feature type="transmembrane region" description="Helical" evidence="2">
    <location>
        <begin position="65"/>
        <end position="83"/>
    </location>
</feature>
<sequence length="169" mass="18817">MTDLDRPSIAFDDPQPERPGDRPRGAPAQAVLAGGAFFVATGFTFVELVYGIASLMHVGDEVVMLPTWIVLSIVMLTVGIGVGRGKLWAVRLFRWLSFVSMALYLPLLVLALYLNAGPMPIDRGLAVVMFVSAVVKLLPFIIIYRALRKVRWLDPDSLPHEWEPPYIQR</sequence>
<keyword evidence="2" id="KW-0472">Membrane</keyword>
<feature type="region of interest" description="Disordered" evidence="1">
    <location>
        <begin position="1"/>
        <end position="25"/>
    </location>
</feature>
<feature type="transmembrane region" description="Helical" evidence="2">
    <location>
        <begin position="126"/>
        <end position="147"/>
    </location>
</feature>
<protein>
    <submittedName>
        <fullName evidence="3">Uncharacterized protein</fullName>
    </submittedName>
</protein>
<proteinExistence type="predicted"/>
<feature type="transmembrane region" description="Helical" evidence="2">
    <location>
        <begin position="95"/>
        <end position="114"/>
    </location>
</feature>
<evidence type="ECO:0000256" key="2">
    <source>
        <dbReference type="SAM" id="Phobius"/>
    </source>
</evidence>
<feature type="compositionally biased region" description="Basic and acidic residues" evidence="1">
    <location>
        <begin position="15"/>
        <end position="24"/>
    </location>
</feature>
<accession>A0ABU9WHP8</accession>
<evidence type="ECO:0000313" key="4">
    <source>
        <dbReference type="Proteomes" id="UP001466933"/>
    </source>
</evidence>
<keyword evidence="2" id="KW-0812">Transmembrane</keyword>
<organism evidence="3 4">
    <name type="scientific">Burkholderia theae</name>
    <dbReference type="NCBI Taxonomy" id="3143496"/>
    <lineage>
        <taxon>Bacteria</taxon>
        <taxon>Pseudomonadati</taxon>
        <taxon>Pseudomonadota</taxon>
        <taxon>Betaproteobacteria</taxon>
        <taxon>Burkholderiales</taxon>
        <taxon>Burkholderiaceae</taxon>
        <taxon>Burkholderia</taxon>
    </lineage>
</organism>
<reference evidence="3 4" key="1">
    <citation type="submission" date="2024-05" db="EMBL/GenBank/DDBJ databases">
        <title>Burkholderia sp. Nov. a novel bacteria isolated from rhizosphere soil of Camellia sinensis.</title>
        <authorList>
            <person name="Dong Y."/>
        </authorList>
    </citation>
    <scope>NUCLEOTIDE SEQUENCE [LARGE SCALE GENOMIC DNA]</scope>
    <source>
        <strain evidence="3 4">GS2Y</strain>
    </source>
</reference>
<dbReference type="RefSeq" id="WP_343492713.1">
    <property type="nucleotide sequence ID" value="NZ_JBCPYA010000006.1"/>
</dbReference>
<dbReference type="EMBL" id="JBCPYA010000006">
    <property type="protein sequence ID" value="MEN2471579.1"/>
    <property type="molecule type" value="Genomic_DNA"/>
</dbReference>
<keyword evidence="4" id="KW-1185">Reference proteome</keyword>
<name>A0ABU9WHP8_9BURK</name>
<evidence type="ECO:0000313" key="3">
    <source>
        <dbReference type="EMBL" id="MEN2471579.1"/>
    </source>
</evidence>
<gene>
    <name evidence="3" type="ORF">VOI36_16890</name>
</gene>